<dbReference type="Pfam" id="PF03466">
    <property type="entry name" value="LysR_substrate"/>
    <property type="match status" value="1"/>
</dbReference>
<comment type="similarity">
    <text evidence="1">Belongs to the LysR transcriptional regulatory family.</text>
</comment>
<dbReference type="InterPro" id="IPR036390">
    <property type="entry name" value="WH_DNA-bd_sf"/>
</dbReference>
<keyword evidence="3 6" id="KW-0238">DNA-binding</keyword>
<proteinExistence type="inferred from homology"/>
<dbReference type="InterPro" id="IPR036388">
    <property type="entry name" value="WH-like_DNA-bd_sf"/>
</dbReference>
<dbReference type="FunFam" id="1.10.10.10:FF:000001">
    <property type="entry name" value="LysR family transcriptional regulator"/>
    <property type="match status" value="1"/>
</dbReference>
<organism evidence="6 7">
    <name type="scientific">Gallaecimonas pentaromativorans</name>
    <dbReference type="NCBI Taxonomy" id="584787"/>
    <lineage>
        <taxon>Bacteria</taxon>
        <taxon>Pseudomonadati</taxon>
        <taxon>Pseudomonadota</taxon>
        <taxon>Gammaproteobacteria</taxon>
        <taxon>Enterobacterales</taxon>
        <taxon>Gallaecimonadaceae</taxon>
        <taxon>Gallaecimonas</taxon>
    </lineage>
</organism>
<keyword evidence="7" id="KW-1185">Reference proteome</keyword>
<reference evidence="6 7" key="1">
    <citation type="submission" date="2018-11" db="EMBL/GenBank/DDBJ databases">
        <title>Genomic Encyclopedia of Type Strains, Phase IV (KMG-IV): sequencing the most valuable type-strain genomes for metagenomic binning, comparative biology and taxonomic classification.</title>
        <authorList>
            <person name="Goeker M."/>
        </authorList>
    </citation>
    <scope>NUCLEOTIDE SEQUENCE [LARGE SCALE GENOMIC DNA]</scope>
    <source>
        <strain evidence="6 7">DSM 21945</strain>
    </source>
</reference>
<dbReference type="GO" id="GO:0043565">
    <property type="term" value="F:sequence-specific DNA binding"/>
    <property type="evidence" value="ECO:0007669"/>
    <property type="project" value="TreeGrafter"/>
</dbReference>
<evidence type="ECO:0000259" key="5">
    <source>
        <dbReference type="PROSITE" id="PS50931"/>
    </source>
</evidence>
<evidence type="ECO:0000256" key="4">
    <source>
        <dbReference type="ARBA" id="ARBA00023163"/>
    </source>
</evidence>
<dbReference type="PANTHER" id="PTHR30537">
    <property type="entry name" value="HTH-TYPE TRANSCRIPTIONAL REGULATOR"/>
    <property type="match status" value="1"/>
</dbReference>
<dbReference type="InterPro" id="IPR005119">
    <property type="entry name" value="LysR_subst-bd"/>
</dbReference>
<dbReference type="EMBL" id="RJUL01000003">
    <property type="protein sequence ID" value="ROQ28791.1"/>
    <property type="molecule type" value="Genomic_DNA"/>
</dbReference>
<evidence type="ECO:0000256" key="2">
    <source>
        <dbReference type="ARBA" id="ARBA00023015"/>
    </source>
</evidence>
<dbReference type="InterPro" id="IPR000847">
    <property type="entry name" value="LysR_HTH_N"/>
</dbReference>
<accession>A0A3N1PNT6</accession>
<dbReference type="AlphaFoldDB" id="A0A3N1PNT6"/>
<dbReference type="InterPro" id="IPR058163">
    <property type="entry name" value="LysR-type_TF_proteobact-type"/>
</dbReference>
<dbReference type="CDD" id="cd08471">
    <property type="entry name" value="PBP2_CrgA_like_2"/>
    <property type="match status" value="1"/>
</dbReference>
<dbReference type="SUPFAM" id="SSF46785">
    <property type="entry name" value="Winged helix' DNA-binding domain"/>
    <property type="match status" value="1"/>
</dbReference>
<keyword evidence="2" id="KW-0805">Transcription regulation</keyword>
<name>A0A3N1PNT6_9GAMM</name>
<evidence type="ECO:0000313" key="7">
    <source>
        <dbReference type="Proteomes" id="UP000268033"/>
    </source>
</evidence>
<evidence type="ECO:0000313" key="6">
    <source>
        <dbReference type="EMBL" id="ROQ28791.1"/>
    </source>
</evidence>
<dbReference type="Pfam" id="PF00126">
    <property type="entry name" value="HTH_1"/>
    <property type="match status" value="1"/>
</dbReference>
<dbReference type="PANTHER" id="PTHR30537:SF5">
    <property type="entry name" value="HTH-TYPE TRANSCRIPTIONAL ACTIVATOR TTDR-RELATED"/>
    <property type="match status" value="1"/>
</dbReference>
<feature type="domain" description="HTH lysR-type" evidence="5">
    <location>
        <begin position="1"/>
        <end position="53"/>
    </location>
</feature>
<dbReference type="Proteomes" id="UP000268033">
    <property type="component" value="Unassembled WGS sequence"/>
</dbReference>
<dbReference type="GO" id="GO:0006351">
    <property type="term" value="P:DNA-templated transcription"/>
    <property type="evidence" value="ECO:0007669"/>
    <property type="project" value="TreeGrafter"/>
</dbReference>
<comment type="caution">
    <text evidence="6">The sequence shown here is derived from an EMBL/GenBank/DDBJ whole genome shotgun (WGS) entry which is preliminary data.</text>
</comment>
<evidence type="ECO:0000256" key="3">
    <source>
        <dbReference type="ARBA" id="ARBA00023125"/>
    </source>
</evidence>
<protein>
    <submittedName>
        <fullName evidence="6">DNA-binding transcriptional LysR family regulator</fullName>
    </submittedName>
</protein>
<dbReference type="SUPFAM" id="SSF53850">
    <property type="entry name" value="Periplasmic binding protein-like II"/>
    <property type="match status" value="1"/>
</dbReference>
<keyword evidence="4" id="KW-0804">Transcription</keyword>
<sequence>MQVLIAVSEQESFSAAAQRLGMSAPSVTRAISAMESRLGILLLARTTRSVRLTDAGRRYVEDCKRILSELHEAEELAAGNQTKACGQLLVTAPVLFGELYVVPLMAQYLAKHSEVNINAMLVDRVVNLIDEGVDVAFRIGNLPDGGMCAVTVGHIRPVICAAPSFLDRRTRPARPSDLIDAPVVQSSASALLTEWQFQTGQGTLSFHPQSRLVVNSNQAAINAASLGWGFTRVLSYQVADKVAAGELEIVLDEFETPPLPIRLFYQGGRMLPAKVTTFVDHCVAALKANPALQLQGRS</sequence>
<dbReference type="Gene3D" id="3.40.190.290">
    <property type="match status" value="1"/>
</dbReference>
<dbReference type="PROSITE" id="PS50931">
    <property type="entry name" value="HTH_LYSR"/>
    <property type="match status" value="1"/>
</dbReference>
<gene>
    <name evidence="6" type="ORF">EDC28_103386</name>
</gene>
<dbReference type="Gene3D" id="1.10.10.10">
    <property type="entry name" value="Winged helix-like DNA-binding domain superfamily/Winged helix DNA-binding domain"/>
    <property type="match status" value="1"/>
</dbReference>
<evidence type="ECO:0000256" key="1">
    <source>
        <dbReference type="ARBA" id="ARBA00009437"/>
    </source>
</evidence>
<dbReference type="GO" id="GO:0003700">
    <property type="term" value="F:DNA-binding transcription factor activity"/>
    <property type="evidence" value="ECO:0007669"/>
    <property type="project" value="InterPro"/>
</dbReference>